<evidence type="ECO:0000256" key="12">
    <source>
        <dbReference type="ARBA" id="ARBA00023212"/>
    </source>
</evidence>
<feature type="compositionally biased region" description="Low complexity" evidence="17">
    <location>
        <begin position="737"/>
        <end position="769"/>
    </location>
</feature>
<dbReference type="Gene3D" id="3.30.710.10">
    <property type="entry name" value="Potassium Channel Kv1.1, Chain A"/>
    <property type="match status" value="1"/>
</dbReference>
<keyword evidence="11 15" id="KW-0505">Motor protein</keyword>
<dbReference type="InterPro" id="IPR019821">
    <property type="entry name" value="Kinesin_motor_CS"/>
</dbReference>
<feature type="domain" description="C2H2-type" evidence="20">
    <location>
        <begin position="1127"/>
        <end position="1154"/>
    </location>
</feature>
<evidence type="ECO:0000256" key="10">
    <source>
        <dbReference type="ARBA" id="ARBA00022840"/>
    </source>
</evidence>
<dbReference type="PROSITE" id="PS50157">
    <property type="entry name" value="ZINC_FINGER_C2H2_2"/>
    <property type="match status" value="3"/>
</dbReference>
<dbReference type="SMART" id="SM00355">
    <property type="entry name" value="ZnF_C2H2"/>
    <property type="match status" value="3"/>
</dbReference>
<keyword evidence="12" id="KW-0206">Cytoskeleton</keyword>
<feature type="compositionally biased region" description="Low complexity" evidence="17">
    <location>
        <begin position="1184"/>
        <end position="1193"/>
    </location>
</feature>
<evidence type="ECO:0000259" key="20">
    <source>
        <dbReference type="PROSITE" id="PS50157"/>
    </source>
</evidence>
<comment type="caution">
    <text evidence="21">The sequence shown here is derived from an EMBL/GenBank/DDBJ whole genome shotgun (WGS) entry which is preliminary data.</text>
</comment>
<feature type="domain" description="C2H2-type" evidence="20">
    <location>
        <begin position="1155"/>
        <end position="1174"/>
    </location>
</feature>
<feature type="region of interest" description="Disordered" evidence="17">
    <location>
        <begin position="94"/>
        <end position="115"/>
    </location>
</feature>
<evidence type="ECO:0000313" key="21">
    <source>
        <dbReference type="EMBL" id="TNM93185.1"/>
    </source>
</evidence>
<gene>
    <name evidence="21" type="ORF">fugu_018587</name>
</gene>
<dbReference type="PROSITE" id="PS50067">
    <property type="entry name" value="KINESIN_MOTOR_2"/>
    <property type="match status" value="1"/>
</dbReference>
<evidence type="ECO:0000256" key="3">
    <source>
        <dbReference type="ARBA" id="ARBA00010899"/>
    </source>
</evidence>
<dbReference type="GO" id="GO:0007018">
    <property type="term" value="P:microtubule-based movement"/>
    <property type="evidence" value="ECO:0007669"/>
    <property type="project" value="InterPro"/>
</dbReference>
<dbReference type="GO" id="GO:0008270">
    <property type="term" value="F:zinc ion binding"/>
    <property type="evidence" value="ECO:0007669"/>
    <property type="project" value="UniProtKB-KW"/>
</dbReference>
<dbReference type="InterPro" id="IPR001752">
    <property type="entry name" value="Kinesin_motor_dom"/>
</dbReference>
<keyword evidence="10 15" id="KW-0067">ATP-binding</keyword>
<keyword evidence="4" id="KW-0493">Microtubule</keyword>
<dbReference type="SUPFAM" id="SSF52540">
    <property type="entry name" value="P-loop containing nucleoside triphosphate hydrolases"/>
    <property type="match status" value="1"/>
</dbReference>
<dbReference type="InterPro" id="IPR011333">
    <property type="entry name" value="SKP1/BTB/POZ_sf"/>
</dbReference>
<dbReference type="CDD" id="cd01366">
    <property type="entry name" value="KISc_C_terminal"/>
    <property type="match status" value="1"/>
</dbReference>
<proteinExistence type="inferred from homology"/>
<feature type="binding site" evidence="15">
    <location>
        <begin position="309"/>
        <end position="316"/>
    </location>
    <ligand>
        <name>ATP</name>
        <dbReference type="ChEBI" id="CHEBI:30616"/>
    </ligand>
</feature>
<evidence type="ECO:0000256" key="2">
    <source>
        <dbReference type="ARBA" id="ARBA00004245"/>
    </source>
</evidence>
<dbReference type="InterPro" id="IPR036236">
    <property type="entry name" value="Znf_C2H2_sf"/>
</dbReference>
<dbReference type="PROSITE" id="PS50097">
    <property type="entry name" value="BTB"/>
    <property type="match status" value="1"/>
</dbReference>
<dbReference type="EMBL" id="SWLE01000013">
    <property type="protein sequence ID" value="TNM93185.1"/>
    <property type="molecule type" value="Genomic_DNA"/>
</dbReference>
<keyword evidence="6" id="KW-0677">Repeat</keyword>
<dbReference type="GO" id="GO:0008017">
    <property type="term" value="F:microtubule binding"/>
    <property type="evidence" value="ECO:0007669"/>
    <property type="project" value="InterPro"/>
</dbReference>
<keyword evidence="9" id="KW-0862">Zinc</keyword>
<keyword evidence="13" id="KW-0539">Nucleus</keyword>
<dbReference type="GO" id="GO:0005524">
    <property type="term" value="F:ATP binding"/>
    <property type="evidence" value="ECO:0007669"/>
    <property type="project" value="UniProtKB-UniRule"/>
</dbReference>
<dbReference type="GO" id="GO:0005634">
    <property type="term" value="C:nucleus"/>
    <property type="evidence" value="ECO:0007669"/>
    <property type="project" value="UniProtKB-SubCell"/>
</dbReference>
<keyword evidence="16" id="KW-0175">Coiled coil</keyword>
<evidence type="ECO:0000256" key="7">
    <source>
        <dbReference type="ARBA" id="ARBA00022741"/>
    </source>
</evidence>
<keyword evidence="12" id="KW-0963">Cytoplasm</keyword>
<feature type="region of interest" description="Disordered" evidence="17">
    <location>
        <begin position="1"/>
        <end position="50"/>
    </location>
</feature>
<dbReference type="PROSITE" id="PS00028">
    <property type="entry name" value="ZINC_FINGER_C2H2_1"/>
    <property type="match status" value="1"/>
</dbReference>
<reference evidence="21 22" key="1">
    <citation type="submission" date="2019-04" db="EMBL/GenBank/DDBJ databases">
        <title>The sequence and de novo assembly of Takifugu bimaculatus genome using PacBio and Hi-C technologies.</title>
        <authorList>
            <person name="Xu P."/>
            <person name="Liu B."/>
            <person name="Zhou Z."/>
        </authorList>
    </citation>
    <scope>NUCLEOTIDE SEQUENCE [LARGE SCALE GENOMIC DNA]</scope>
    <source>
        <strain evidence="21">TB-2018</strain>
        <tissue evidence="21">Muscle</tissue>
    </source>
</reference>
<dbReference type="PRINTS" id="PR00380">
    <property type="entry name" value="KINESINHEAVY"/>
</dbReference>
<name>A0A4Z2BLL1_9TELE</name>
<feature type="domain" description="Kinesin motor" evidence="18">
    <location>
        <begin position="219"/>
        <end position="553"/>
    </location>
</feature>
<comment type="similarity">
    <text evidence="3">Belongs to the TRAFAC class myosin-kinesin ATPase superfamily. Kinesin family. KIN-14 subfamily.</text>
</comment>
<evidence type="ECO:0000256" key="1">
    <source>
        <dbReference type="ARBA" id="ARBA00004123"/>
    </source>
</evidence>
<dbReference type="InterPro" id="IPR013087">
    <property type="entry name" value="Znf_C2H2_type"/>
</dbReference>
<dbReference type="PANTHER" id="PTHR47972:SF45">
    <property type="entry name" value="PROTEIN CLARET SEGREGATIONAL"/>
    <property type="match status" value="1"/>
</dbReference>
<dbReference type="InterPro" id="IPR036961">
    <property type="entry name" value="Kinesin_motor_dom_sf"/>
</dbReference>
<feature type="compositionally biased region" description="Low complexity" evidence="17">
    <location>
        <begin position="786"/>
        <end position="799"/>
    </location>
</feature>
<evidence type="ECO:0000256" key="15">
    <source>
        <dbReference type="PROSITE-ProRule" id="PRU00283"/>
    </source>
</evidence>
<keyword evidence="22" id="KW-1185">Reference proteome</keyword>
<dbReference type="Pfam" id="PF00651">
    <property type="entry name" value="BTB"/>
    <property type="match status" value="1"/>
</dbReference>
<feature type="domain" description="C2H2-type" evidence="20">
    <location>
        <begin position="1100"/>
        <end position="1126"/>
    </location>
</feature>
<feature type="compositionally biased region" description="Basic residues" evidence="17">
    <location>
        <begin position="827"/>
        <end position="843"/>
    </location>
</feature>
<dbReference type="InterPro" id="IPR000210">
    <property type="entry name" value="BTB/POZ_dom"/>
</dbReference>
<evidence type="ECO:0000256" key="16">
    <source>
        <dbReference type="SAM" id="Coils"/>
    </source>
</evidence>
<evidence type="ECO:0000259" key="18">
    <source>
        <dbReference type="PROSITE" id="PS50067"/>
    </source>
</evidence>
<dbReference type="Pfam" id="PF00225">
    <property type="entry name" value="Kinesin"/>
    <property type="match status" value="1"/>
</dbReference>
<dbReference type="Gene3D" id="3.40.850.10">
    <property type="entry name" value="Kinesin motor domain"/>
    <property type="match status" value="1"/>
</dbReference>
<keyword evidence="8 14" id="KW-0863">Zinc-finger</keyword>
<evidence type="ECO:0000256" key="4">
    <source>
        <dbReference type="ARBA" id="ARBA00022701"/>
    </source>
</evidence>
<dbReference type="GO" id="GO:0003777">
    <property type="term" value="F:microtubule motor activity"/>
    <property type="evidence" value="ECO:0007669"/>
    <property type="project" value="InterPro"/>
</dbReference>
<dbReference type="SMART" id="SM00129">
    <property type="entry name" value="KISc"/>
    <property type="match status" value="1"/>
</dbReference>
<feature type="domain" description="BTB" evidence="19">
    <location>
        <begin position="597"/>
        <end position="661"/>
    </location>
</feature>
<keyword evidence="5" id="KW-0479">Metal-binding</keyword>
<evidence type="ECO:0000256" key="13">
    <source>
        <dbReference type="ARBA" id="ARBA00023242"/>
    </source>
</evidence>
<evidence type="ECO:0000256" key="11">
    <source>
        <dbReference type="ARBA" id="ARBA00023175"/>
    </source>
</evidence>
<dbReference type="Proteomes" id="UP000516260">
    <property type="component" value="Chromosome 20"/>
</dbReference>
<evidence type="ECO:0000259" key="19">
    <source>
        <dbReference type="PROSITE" id="PS50097"/>
    </source>
</evidence>
<feature type="compositionally biased region" description="Polar residues" evidence="17">
    <location>
        <begin position="1232"/>
        <end position="1254"/>
    </location>
</feature>
<sequence>MSRLPVMSSKRVLPSSSSSGGSDNGQDYAPAQKKIRKDPEPGKAFAAATVIGSRRPPAAVTRAPISKPVRGVGAATVATGPSRGVLKPTMASTVAKGGNLKQPTGTAGGTGANKRKAWDLKGKVSDMEVKMRDYQTKVKSVNQENEVLRGTMVQSQTRIKLSVQESTLARLQSTLRELEEEVCSLKETVTQQKDELHAGEMERRRLHNTIQELKASVGKYQGILQSAPLLWMEGSVSTSSCLPADNKMITLAKTEESHTGKTTDTQKNYNFSFDRVFGPAASQQEIFEEISLLVQSALDGYNVCCFAYGQTGSGKTYTMEGDEFTETRGVIPRAVQQVFKAAEKLAAQGWEFNFTASFVEIYNESLRDLLYTGKASKRPEHEIRKSVTNEVTITNLTYEKVVNEDQVLGLIALANQNRSTAQTAQNDRSSRSHSVFQLDIEGVNGGRDIKCKSTLCLVDLAGSERMLKSQSQGERFKEMTAINGSLSNLGIVISALANKENYIPYRNSKLTYLLQGCLGGNSKTLMFVNIAPEPDSFGETLNSLRFASKMQSLPVEVGSSSTAPRDTPGSVVQVCFPSAQASVLDGLNRQREEGRLCDLSIHVQGHVFKAHRCVLAASSPYFHDQVLLKNMSTVSIPAVMDPLAFESVLSCAYTGQLRMLRDDIVNYLTVGSVLQMWHIVDKCTELLKEGRMAAGGGGGGGALQERLAGSGGSGGLGCSSSNAESGAGCAHEGGGEASSQSQNGGSNGQQHGSQAPVRPSLSESQSPSSTNYFSPRDGNSFGGSGAATAGASVDGGVASQTSSYCAPSGGEEEEEEDVEEEEEVLYRQRKRRRGVGSGRRKKTSSAPDQEVGVSDSFGVSSYQDGDGLPQPKRPTYSQPSIMPRKQWVVVKTERVEDDDLIVVSGEEGGEEEEEDDEDERELELARERERTDFSISNVRSLSGELGGRSESDLDSQVDYCQSSEDYLRFEGGLIDQTLAQHLHNTTAAQSQSANRTITTLLGQVQCAAAARAQLFPLDMQGNQVVLYSQASGLSLDAAAPSLGMTGSMIGGGTFKNPSLEHGAVHMSAQGTLGIDGVDSGGIAGGSGGSNSSGGGSGKVFMCHCGKTFTHKSMRDRHINMHLDLRPFHCPVCAKKFKMKHHLTEHMKTHTGLKPYDCLSCGKKFMWRDSFMRHRSHCERRDALGESSEGGSNAEGRRGGAGGEEGSDFLSSHHLLLAAGEGGRGSGRGGASTSSPHLSVLSPQHAATGSGSNHGSAAVLSNNMAAAGGVPHSPSQMFGGLGATRGVCEEDECEVGVNESSVT</sequence>
<dbReference type="Gene3D" id="3.30.160.60">
    <property type="entry name" value="Classic Zinc Finger"/>
    <property type="match status" value="1"/>
</dbReference>
<evidence type="ECO:0000256" key="6">
    <source>
        <dbReference type="ARBA" id="ARBA00022737"/>
    </source>
</evidence>
<feature type="compositionally biased region" description="Low complexity" evidence="17">
    <location>
        <begin position="718"/>
        <end position="730"/>
    </location>
</feature>
<feature type="compositionally biased region" description="Acidic residues" evidence="17">
    <location>
        <begin position="907"/>
        <end position="921"/>
    </location>
</feature>
<dbReference type="PROSITE" id="PS00411">
    <property type="entry name" value="KINESIN_MOTOR_1"/>
    <property type="match status" value="1"/>
</dbReference>
<evidence type="ECO:0000256" key="14">
    <source>
        <dbReference type="PROSITE-ProRule" id="PRU00042"/>
    </source>
</evidence>
<comment type="subcellular location">
    <subcellularLocation>
        <location evidence="2">Cytoplasm</location>
        <location evidence="2">Cytoskeleton</location>
    </subcellularLocation>
    <subcellularLocation>
        <location evidence="1">Nucleus</location>
    </subcellularLocation>
</comment>
<feature type="region of interest" description="Disordered" evidence="17">
    <location>
        <begin position="713"/>
        <end position="880"/>
    </location>
</feature>
<dbReference type="SMART" id="SM00225">
    <property type="entry name" value="BTB"/>
    <property type="match status" value="1"/>
</dbReference>
<dbReference type="InterPro" id="IPR027640">
    <property type="entry name" value="Kinesin-like_fam"/>
</dbReference>
<evidence type="ECO:0000313" key="22">
    <source>
        <dbReference type="Proteomes" id="UP000516260"/>
    </source>
</evidence>
<dbReference type="PANTHER" id="PTHR47972">
    <property type="entry name" value="KINESIN-LIKE PROTEIN KLP-3"/>
    <property type="match status" value="1"/>
</dbReference>
<evidence type="ECO:0000256" key="17">
    <source>
        <dbReference type="SAM" id="MobiDB-lite"/>
    </source>
</evidence>
<feature type="coiled-coil region" evidence="16">
    <location>
        <begin position="124"/>
        <end position="188"/>
    </location>
</feature>
<evidence type="ECO:0000256" key="9">
    <source>
        <dbReference type="ARBA" id="ARBA00022833"/>
    </source>
</evidence>
<feature type="region of interest" description="Disordered" evidence="17">
    <location>
        <begin position="1219"/>
        <end position="1254"/>
    </location>
</feature>
<evidence type="ECO:0000256" key="5">
    <source>
        <dbReference type="ARBA" id="ARBA00022723"/>
    </source>
</evidence>
<feature type="region of interest" description="Disordered" evidence="17">
    <location>
        <begin position="902"/>
        <end position="928"/>
    </location>
</feature>
<dbReference type="InterPro" id="IPR027417">
    <property type="entry name" value="P-loop_NTPase"/>
</dbReference>
<dbReference type="FunFam" id="3.30.160.60:FF:000145">
    <property type="entry name" value="Zinc finger protein 574"/>
    <property type="match status" value="1"/>
</dbReference>
<dbReference type="SUPFAM" id="SSF57667">
    <property type="entry name" value="beta-beta-alpha zinc fingers"/>
    <property type="match status" value="1"/>
</dbReference>
<dbReference type="SUPFAM" id="SSF54695">
    <property type="entry name" value="POZ domain"/>
    <property type="match status" value="1"/>
</dbReference>
<evidence type="ECO:0000256" key="8">
    <source>
        <dbReference type="ARBA" id="ARBA00022771"/>
    </source>
</evidence>
<evidence type="ECO:0008006" key="23">
    <source>
        <dbReference type="Google" id="ProtNLM"/>
    </source>
</evidence>
<organism evidence="21 22">
    <name type="scientific">Takifugu bimaculatus</name>
    <dbReference type="NCBI Taxonomy" id="433685"/>
    <lineage>
        <taxon>Eukaryota</taxon>
        <taxon>Metazoa</taxon>
        <taxon>Chordata</taxon>
        <taxon>Craniata</taxon>
        <taxon>Vertebrata</taxon>
        <taxon>Euteleostomi</taxon>
        <taxon>Actinopterygii</taxon>
        <taxon>Neopterygii</taxon>
        <taxon>Teleostei</taxon>
        <taxon>Neoteleostei</taxon>
        <taxon>Acanthomorphata</taxon>
        <taxon>Eupercaria</taxon>
        <taxon>Tetraodontiformes</taxon>
        <taxon>Tetradontoidea</taxon>
        <taxon>Tetraodontidae</taxon>
        <taxon>Takifugu</taxon>
    </lineage>
</organism>
<keyword evidence="7 15" id="KW-0547">Nucleotide-binding</keyword>
<accession>A0A4Z2BLL1</accession>
<protein>
    <recommendedName>
        <fullName evidence="23">Kinesin motor domain-containing protein</fullName>
    </recommendedName>
</protein>
<feature type="compositionally biased region" description="Acidic residues" evidence="17">
    <location>
        <begin position="810"/>
        <end position="823"/>
    </location>
</feature>
<feature type="compositionally biased region" description="Gly residues" evidence="17">
    <location>
        <begin position="1219"/>
        <end position="1229"/>
    </location>
</feature>
<feature type="region of interest" description="Disordered" evidence="17">
    <location>
        <begin position="1179"/>
        <end position="1206"/>
    </location>
</feature>
<dbReference type="GO" id="GO:0005874">
    <property type="term" value="C:microtubule"/>
    <property type="evidence" value="ECO:0007669"/>
    <property type="project" value="UniProtKB-KW"/>
</dbReference>